<keyword evidence="13" id="KW-0234">DNA repair</keyword>
<organism evidence="19 20">
    <name type="scientific">Littorina saxatilis</name>
    <dbReference type="NCBI Taxonomy" id="31220"/>
    <lineage>
        <taxon>Eukaryota</taxon>
        <taxon>Metazoa</taxon>
        <taxon>Spiralia</taxon>
        <taxon>Lophotrochozoa</taxon>
        <taxon>Mollusca</taxon>
        <taxon>Gastropoda</taxon>
        <taxon>Caenogastropoda</taxon>
        <taxon>Littorinimorpha</taxon>
        <taxon>Littorinoidea</taxon>
        <taxon>Littorinidae</taxon>
        <taxon>Littorina</taxon>
    </lineage>
</organism>
<dbReference type="GO" id="GO:0003690">
    <property type="term" value="F:double-stranded DNA binding"/>
    <property type="evidence" value="ECO:0007669"/>
    <property type="project" value="TreeGrafter"/>
</dbReference>
<dbReference type="SUPFAM" id="SSF100939">
    <property type="entry name" value="SPOC domain-like"/>
    <property type="match status" value="1"/>
</dbReference>
<dbReference type="GO" id="GO:0006310">
    <property type="term" value="P:DNA recombination"/>
    <property type="evidence" value="ECO:0007669"/>
    <property type="project" value="UniProtKB-KW"/>
</dbReference>
<dbReference type="Pfam" id="PF03730">
    <property type="entry name" value="Ku_C"/>
    <property type="match status" value="1"/>
</dbReference>
<evidence type="ECO:0000256" key="15">
    <source>
        <dbReference type="ARBA" id="ARBA00071961"/>
    </source>
</evidence>
<accession>A0AAN9AS23</accession>
<evidence type="ECO:0000256" key="13">
    <source>
        <dbReference type="ARBA" id="ARBA00023204"/>
    </source>
</evidence>
<evidence type="ECO:0000256" key="11">
    <source>
        <dbReference type="ARBA" id="ARBA00023125"/>
    </source>
</evidence>
<dbReference type="GO" id="GO:0042162">
    <property type="term" value="F:telomeric DNA binding"/>
    <property type="evidence" value="ECO:0007669"/>
    <property type="project" value="InterPro"/>
</dbReference>
<evidence type="ECO:0000256" key="3">
    <source>
        <dbReference type="ARBA" id="ARBA00007726"/>
    </source>
</evidence>
<evidence type="ECO:0000256" key="5">
    <source>
        <dbReference type="ARBA" id="ARBA00022741"/>
    </source>
</evidence>
<feature type="compositionally biased region" description="Acidic residues" evidence="17">
    <location>
        <begin position="727"/>
        <end position="736"/>
    </location>
</feature>
<dbReference type="GO" id="GO:0005737">
    <property type="term" value="C:cytoplasm"/>
    <property type="evidence" value="ECO:0007669"/>
    <property type="project" value="UniProtKB-ARBA"/>
</dbReference>
<evidence type="ECO:0000313" key="20">
    <source>
        <dbReference type="Proteomes" id="UP001374579"/>
    </source>
</evidence>
<keyword evidence="14" id="KW-0539">Nucleus</keyword>
<dbReference type="InterPro" id="IPR036465">
    <property type="entry name" value="vWFA_dom_sf"/>
</dbReference>
<feature type="region of interest" description="Disordered" evidence="17">
    <location>
        <begin position="708"/>
        <end position="736"/>
    </location>
</feature>
<feature type="domain" description="VWFA" evidence="18">
    <location>
        <begin position="13"/>
        <end position="170"/>
    </location>
</feature>
<evidence type="ECO:0000256" key="4">
    <source>
        <dbReference type="ARBA" id="ARBA00022454"/>
    </source>
</evidence>
<dbReference type="SMART" id="SM00559">
    <property type="entry name" value="Ku78"/>
    <property type="match status" value="1"/>
</dbReference>
<dbReference type="PANTHER" id="PTHR12604:SF4">
    <property type="entry name" value="X-RAY REPAIR CROSS-COMPLEMENTING PROTEIN 5"/>
    <property type="match status" value="1"/>
</dbReference>
<gene>
    <name evidence="19" type="ORF">V1264_009592</name>
</gene>
<dbReference type="Proteomes" id="UP001374579">
    <property type="component" value="Unassembled WGS sequence"/>
</dbReference>
<dbReference type="InterPro" id="IPR002035">
    <property type="entry name" value="VWF_A"/>
</dbReference>
<dbReference type="InterPro" id="IPR005161">
    <property type="entry name" value="Ku_N"/>
</dbReference>
<sequence length="736" mass="81633">MSTLVTMAASKEAIAIVLDVGPTMNSAPAGEATPLQTAIQAITMILQRKMFAESKDEIALILFGTTDTDNPLVDGDSYEHVSIARHLGVADFDLLQMVQNDIQPGDTPADFIDAMIVAMDHLESGLQGKRGFGSKRLIVLSDLSSPFGDDQLETFIDVIQKFNVEVNFIGPDLDDNDDDAGGAGPAEGGSGDATPGKDKTPQQRAGEAMAKYIIEKSNGASYSFNEALPALSYFQSRQVRPTAWKCLLEVGPNLKIPINGYIKMKEFKLKQSWKNVYAKDPSLEIKRERTHHLDDEEETEVDPDDIVEGYCYGSDRVPMTAEDKETMKYQSEKCFKVLGFTQTEHVKRGHHMGDSCLSVSAEKGDEAAAVALSALIHALYETNCVAIVRRVYAARTSPRIGCLIPHIKADYECLYWIELPFAEDIRTYTFGSLPLKEGATTNKKYTPSADQLKAVDELITSMDLSTAAENEDGEKCEALKPKLTFNPYFQRVYQCLQHRALHPDEPLPELSPLIARCLQRPQAVEVACQASAEKLGKAFKLERVAKKKEDKSGEAMFKENGASKEGPAAKRPKMDDDLAGGIQAITKAKVTEVGTVTPIEDFQDLISRKDEDLFEKACEQMQERIQQIVTDSFGQQFYGKAMDCLKALRTESIKKSESNNFNDFIQDFKDTLITKGRRDFWDKIIAEKQCLVSKMECEESDISKEEADTFMAGEVKKEEATPQQEETTADDLLADL</sequence>
<protein>
    <recommendedName>
        <fullName evidence="15">X-ray repair cross-complementing protein 5</fullName>
    </recommendedName>
    <alternativeName>
        <fullName evidence="16">Ku80</fullName>
    </alternativeName>
</protein>
<proteinExistence type="inferred from homology"/>
<feature type="compositionally biased region" description="Gly residues" evidence="17">
    <location>
        <begin position="181"/>
        <end position="191"/>
    </location>
</feature>
<evidence type="ECO:0000313" key="19">
    <source>
        <dbReference type="EMBL" id="KAK7091979.1"/>
    </source>
</evidence>
<evidence type="ECO:0000256" key="8">
    <source>
        <dbReference type="ARBA" id="ARBA00022806"/>
    </source>
</evidence>
<dbReference type="Gene3D" id="1.10.1600.10">
    <property type="match status" value="1"/>
</dbReference>
<evidence type="ECO:0000256" key="14">
    <source>
        <dbReference type="ARBA" id="ARBA00023242"/>
    </source>
</evidence>
<evidence type="ECO:0000256" key="2">
    <source>
        <dbReference type="ARBA" id="ARBA00004286"/>
    </source>
</evidence>
<dbReference type="InterPro" id="IPR024193">
    <property type="entry name" value="Ku80"/>
</dbReference>
<dbReference type="InterPro" id="IPR014893">
    <property type="entry name" value="Ku_PK_bind"/>
</dbReference>
<name>A0AAN9AS23_9CAEN</name>
<dbReference type="GO" id="GO:0005694">
    <property type="term" value="C:chromosome"/>
    <property type="evidence" value="ECO:0007669"/>
    <property type="project" value="UniProtKB-SubCell"/>
</dbReference>
<keyword evidence="9" id="KW-0067">ATP-binding</keyword>
<feature type="region of interest" description="Disordered" evidence="17">
    <location>
        <begin position="550"/>
        <end position="573"/>
    </location>
</feature>
<keyword evidence="8" id="KW-0347">Helicase</keyword>
<keyword evidence="4" id="KW-0158">Chromosome</keyword>
<dbReference type="GO" id="GO:0005524">
    <property type="term" value="F:ATP binding"/>
    <property type="evidence" value="ECO:0007669"/>
    <property type="project" value="UniProtKB-KW"/>
</dbReference>
<keyword evidence="6" id="KW-0227">DNA damage</keyword>
<evidence type="ECO:0000256" key="9">
    <source>
        <dbReference type="ARBA" id="ARBA00022840"/>
    </source>
</evidence>
<dbReference type="Pfam" id="PF08785">
    <property type="entry name" value="Ku_PK_bind"/>
    <property type="match status" value="1"/>
</dbReference>
<dbReference type="AlphaFoldDB" id="A0AAN9AS23"/>
<dbReference type="InterPro" id="IPR006164">
    <property type="entry name" value="DNA_bd_Ku70/Ku80"/>
</dbReference>
<dbReference type="SUPFAM" id="SSF53300">
    <property type="entry name" value="vWA-like"/>
    <property type="match status" value="1"/>
</dbReference>
<dbReference type="Gene3D" id="3.40.50.410">
    <property type="entry name" value="von Willebrand factor, type A domain"/>
    <property type="match status" value="1"/>
</dbReference>
<evidence type="ECO:0000256" key="12">
    <source>
        <dbReference type="ARBA" id="ARBA00023172"/>
    </source>
</evidence>
<comment type="subcellular location">
    <subcellularLocation>
        <location evidence="2">Chromosome</location>
    </subcellularLocation>
    <subcellularLocation>
        <location evidence="1">Nucleus</location>
    </subcellularLocation>
</comment>
<evidence type="ECO:0000256" key="16">
    <source>
        <dbReference type="ARBA" id="ARBA00078350"/>
    </source>
</evidence>
<comment type="similarity">
    <text evidence="3">Belongs to the ku80 family.</text>
</comment>
<dbReference type="InterPro" id="IPR016194">
    <property type="entry name" value="SPOC-like_C_dom_sf"/>
</dbReference>
<dbReference type="InterPro" id="IPR036494">
    <property type="entry name" value="Ku_C_sf"/>
</dbReference>
<keyword evidence="5" id="KW-0547">Nucleotide-binding</keyword>
<dbReference type="FunFam" id="3.40.50.410:FF:000200">
    <property type="entry name" value="ATP-dependent DNA helicase II subunit 2"/>
    <property type="match status" value="1"/>
</dbReference>
<dbReference type="PANTHER" id="PTHR12604">
    <property type="entry name" value="KU AUTOANTIGEN DNA HELICASE"/>
    <property type="match status" value="1"/>
</dbReference>
<keyword evidence="7" id="KW-0378">Hydrolase</keyword>
<dbReference type="InterPro" id="IPR005160">
    <property type="entry name" value="Ku_C"/>
</dbReference>
<dbReference type="Gene3D" id="1.25.40.240">
    <property type="entry name" value="Ku, C-terminal domain"/>
    <property type="match status" value="1"/>
</dbReference>
<dbReference type="EMBL" id="JBAMIC010000022">
    <property type="protein sequence ID" value="KAK7091979.1"/>
    <property type="molecule type" value="Genomic_DNA"/>
</dbReference>
<keyword evidence="11" id="KW-0238">DNA-binding</keyword>
<keyword evidence="12" id="KW-0233">DNA recombination</keyword>
<keyword evidence="20" id="KW-1185">Reference proteome</keyword>
<dbReference type="FunFam" id="1.25.40.240:FF:000001">
    <property type="entry name" value="X-ray repair cross-complementing protein 5"/>
    <property type="match status" value="1"/>
</dbReference>
<dbReference type="GO" id="GO:0006303">
    <property type="term" value="P:double-strand break repair via nonhomologous end joining"/>
    <property type="evidence" value="ECO:0007669"/>
    <property type="project" value="InterPro"/>
</dbReference>
<dbReference type="GO" id="GO:0003678">
    <property type="term" value="F:DNA helicase activity"/>
    <property type="evidence" value="ECO:0007669"/>
    <property type="project" value="InterPro"/>
</dbReference>
<evidence type="ECO:0000256" key="6">
    <source>
        <dbReference type="ARBA" id="ARBA00022763"/>
    </source>
</evidence>
<dbReference type="SUPFAM" id="SSF101420">
    <property type="entry name" value="C-terminal domain of Ku80"/>
    <property type="match status" value="1"/>
</dbReference>
<dbReference type="GO" id="GO:0003684">
    <property type="term" value="F:damaged DNA binding"/>
    <property type="evidence" value="ECO:0007669"/>
    <property type="project" value="InterPro"/>
</dbReference>
<dbReference type="PIRSF" id="PIRSF016570">
    <property type="entry name" value="Ku80"/>
    <property type="match status" value="1"/>
</dbReference>
<evidence type="ECO:0000256" key="10">
    <source>
        <dbReference type="ARBA" id="ARBA00022843"/>
    </source>
</evidence>
<dbReference type="FunFam" id="1.10.1600.10:FF:000002">
    <property type="entry name" value="X-ray repair cross-complementing protein 5"/>
    <property type="match status" value="1"/>
</dbReference>
<dbReference type="GO" id="GO:0000723">
    <property type="term" value="P:telomere maintenance"/>
    <property type="evidence" value="ECO:0007669"/>
    <property type="project" value="InterPro"/>
</dbReference>
<feature type="region of interest" description="Disordered" evidence="17">
    <location>
        <begin position="173"/>
        <end position="204"/>
    </location>
</feature>
<dbReference type="GO" id="GO:0016787">
    <property type="term" value="F:hydrolase activity"/>
    <property type="evidence" value="ECO:0007669"/>
    <property type="project" value="UniProtKB-KW"/>
</dbReference>
<evidence type="ECO:0000259" key="18">
    <source>
        <dbReference type="PROSITE" id="PS50234"/>
    </source>
</evidence>
<reference evidence="19 20" key="1">
    <citation type="submission" date="2024-02" db="EMBL/GenBank/DDBJ databases">
        <title>Chromosome-scale genome assembly of the rough periwinkle Littorina saxatilis.</title>
        <authorList>
            <person name="De Jode A."/>
            <person name="Faria R."/>
            <person name="Formenti G."/>
            <person name="Sims Y."/>
            <person name="Smith T.P."/>
            <person name="Tracey A."/>
            <person name="Wood J.M.D."/>
            <person name="Zagrodzka Z.B."/>
            <person name="Johannesson K."/>
            <person name="Butlin R.K."/>
            <person name="Leder E.H."/>
        </authorList>
    </citation>
    <scope>NUCLEOTIDE SEQUENCE [LARGE SCALE GENOMIC DNA]</scope>
    <source>
        <strain evidence="19">Snail1</strain>
        <tissue evidence="19">Muscle</tissue>
    </source>
</reference>
<dbReference type="FunFam" id="2.40.290.10:FF:000005">
    <property type="entry name" value="X-ray repair cross-complementing protein 5"/>
    <property type="match status" value="1"/>
</dbReference>
<keyword evidence="10" id="KW-0832">Ubl conjugation</keyword>
<dbReference type="Pfam" id="PF03731">
    <property type="entry name" value="Ku_N"/>
    <property type="match status" value="1"/>
</dbReference>
<dbReference type="CDD" id="cd00873">
    <property type="entry name" value="KU80"/>
    <property type="match status" value="1"/>
</dbReference>
<evidence type="ECO:0000256" key="1">
    <source>
        <dbReference type="ARBA" id="ARBA00004123"/>
    </source>
</evidence>
<evidence type="ECO:0000256" key="17">
    <source>
        <dbReference type="SAM" id="MobiDB-lite"/>
    </source>
</evidence>
<dbReference type="GO" id="GO:0043564">
    <property type="term" value="C:Ku70:Ku80 complex"/>
    <property type="evidence" value="ECO:0007669"/>
    <property type="project" value="InterPro"/>
</dbReference>
<evidence type="ECO:0000256" key="7">
    <source>
        <dbReference type="ARBA" id="ARBA00022801"/>
    </source>
</evidence>
<comment type="caution">
    <text evidence="19">The sequence shown here is derived from an EMBL/GenBank/DDBJ whole genome shotgun (WGS) entry which is preliminary data.</text>
</comment>
<dbReference type="Pfam" id="PF02735">
    <property type="entry name" value="Ku"/>
    <property type="match status" value="1"/>
</dbReference>
<dbReference type="PROSITE" id="PS50234">
    <property type="entry name" value="VWFA"/>
    <property type="match status" value="1"/>
</dbReference>
<dbReference type="Gene3D" id="2.40.290.10">
    <property type="match status" value="1"/>
</dbReference>